<evidence type="ECO:0000256" key="1">
    <source>
        <dbReference type="SAM" id="Phobius"/>
    </source>
</evidence>
<keyword evidence="1" id="KW-0472">Membrane</keyword>
<dbReference type="AlphaFoldDB" id="A0A1F7YD09"/>
<dbReference type="EMBL" id="MGGI01000022">
    <property type="protein sequence ID" value="OGM25172.1"/>
    <property type="molecule type" value="Genomic_DNA"/>
</dbReference>
<name>A0A1F7YD09_9BACT</name>
<protein>
    <submittedName>
        <fullName evidence="2">Uncharacterized protein</fullName>
    </submittedName>
</protein>
<proteinExistence type="predicted"/>
<organism evidence="2 3">
    <name type="scientific">Candidatus Woesebacteria bacterium RIFCSPHIGHO2_01_FULL_39_28</name>
    <dbReference type="NCBI Taxonomy" id="1802496"/>
    <lineage>
        <taxon>Bacteria</taxon>
        <taxon>Candidatus Woeseibacteriota</taxon>
    </lineage>
</organism>
<evidence type="ECO:0000313" key="2">
    <source>
        <dbReference type="EMBL" id="OGM25172.1"/>
    </source>
</evidence>
<sequence length="174" mass="19132">MKTNINLLPVELVPKTNLVKLSSFLKLFVIAGFMGFLVLAAIGGAILILLSTQAGNSQNRVDSFKSQVTALKKTEQGLFLLKDRIDKVKVVLNSGIDEKINKTQALITNISPEVSLKDAEISHGKSEFGFDVPNSESLSEFLNKLYSMNLYQKINLKTLTFNSSAGYSITLEVF</sequence>
<reference evidence="2 3" key="1">
    <citation type="journal article" date="2016" name="Nat. Commun.">
        <title>Thousands of microbial genomes shed light on interconnected biogeochemical processes in an aquifer system.</title>
        <authorList>
            <person name="Anantharaman K."/>
            <person name="Brown C.T."/>
            <person name="Hug L.A."/>
            <person name="Sharon I."/>
            <person name="Castelle C.J."/>
            <person name="Probst A.J."/>
            <person name="Thomas B.C."/>
            <person name="Singh A."/>
            <person name="Wilkins M.J."/>
            <person name="Karaoz U."/>
            <person name="Brodie E.L."/>
            <person name="Williams K.H."/>
            <person name="Hubbard S.S."/>
            <person name="Banfield J.F."/>
        </authorList>
    </citation>
    <scope>NUCLEOTIDE SEQUENCE [LARGE SCALE GENOMIC DNA]</scope>
</reference>
<evidence type="ECO:0000313" key="3">
    <source>
        <dbReference type="Proteomes" id="UP000178851"/>
    </source>
</evidence>
<keyword evidence="1" id="KW-1133">Transmembrane helix</keyword>
<comment type="caution">
    <text evidence="2">The sequence shown here is derived from an EMBL/GenBank/DDBJ whole genome shotgun (WGS) entry which is preliminary data.</text>
</comment>
<keyword evidence="1" id="KW-0812">Transmembrane</keyword>
<accession>A0A1F7YD09</accession>
<dbReference type="Proteomes" id="UP000178851">
    <property type="component" value="Unassembled WGS sequence"/>
</dbReference>
<gene>
    <name evidence="2" type="ORF">A2627_00175</name>
</gene>
<feature type="transmembrane region" description="Helical" evidence="1">
    <location>
        <begin position="27"/>
        <end position="50"/>
    </location>
</feature>